<comment type="caution">
    <text evidence="2">The sequence shown here is derived from an EMBL/GenBank/DDBJ whole genome shotgun (WGS) entry which is preliminary data.</text>
</comment>
<reference evidence="2 3" key="1">
    <citation type="journal article" date="2019" name="Environ. Microbiol.">
        <title>At the nexus of three kingdoms: the genome of the mycorrhizal fungus Gigaspora margarita provides insights into plant, endobacterial and fungal interactions.</title>
        <authorList>
            <person name="Venice F."/>
            <person name="Ghignone S."/>
            <person name="Salvioli di Fossalunga A."/>
            <person name="Amselem J."/>
            <person name="Novero M."/>
            <person name="Xianan X."/>
            <person name="Sedzielewska Toro K."/>
            <person name="Morin E."/>
            <person name="Lipzen A."/>
            <person name="Grigoriev I.V."/>
            <person name="Henrissat B."/>
            <person name="Martin F.M."/>
            <person name="Bonfante P."/>
        </authorList>
    </citation>
    <scope>NUCLEOTIDE SEQUENCE [LARGE SCALE GENOMIC DNA]</scope>
    <source>
        <strain evidence="2 3">BEG34</strain>
    </source>
</reference>
<feature type="transmembrane region" description="Helical" evidence="1">
    <location>
        <begin position="68"/>
        <end position="85"/>
    </location>
</feature>
<evidence type="ECO:0000313" key="2">
    <source>
        <dbReference type="EMBL" id="KAF0415897.1"/>
    </source>
</evidence>
<protein>
    <submittedName>
        <fullName evidence="2">Uncharacterized protein</fullName>
    </submittedName>
</protein>
<keyword evidence="1" id="KW-1133">Transmembrane helix</keyword>
<accession>A0A8H4A592</accession>
<name>A0A8H4A592_GIGMA</name>
<dbReference type="Proteomes" id="UP000439903">
    <property type="component" value="Unassembled WGS sequence"/>
</dbReference>
<organism evidence="2 3">
    <name type="scientific">Gigaspora margarita</name>
    <dbReference type="NCBI Taxonomy" id="4874"/>
    <lineage>
        <taxon>Eukaryota</taxon>
        <taxon>Fungi</taxon>
        <taxon>Fungi incertae sedis</taxon>
        <taxon>Mucoromycota</taxon>
        <taxon>Glomeromycotina</taxon>
        <taxon>Glomeromycetes</taxon>
        <taxon>Diversisporales</taxon>
        <taxon>Gigasporaceae</taxon>
        <taxon>Gigaspora</taxon>
    </lineage>
</organism>
<keyword evidence="1" id="KW-0472">Membrane</keyword>
<dbReference type="EMBL" id="WTPW01001763">
    <property type="protein sequence ID" value="KAF0415897.1"/>
    <property type="molecule type" value="Genomic_DNA"/>
</dbReference>
<keyword evidence="1" id="KW-0812">Transmembrane</keyword>
<evidence type="ECO:0000256" key="1">
    <source>
        <dbReference type="SAM" id="Phobius"/>
    </source>
</evidence>
<evidence type="ECO:0000313" key="3">
    <source>
        <dbReference type="Proteomes" id="UP000439903"/>
    </source>
</evidence>
<proteinExistence type="predicted"/>
<dbReference type="AlphaFoldDB" id="A0A8H4A592"/>
<keyword evidence="3" id="KW-1185">Reference proteome</keyword>
<dbReference type="OrthoDB" id="2388461at2759"/>
<gene>
    <name evidence="2" type="ORF">F8M41_007549</name>
</gene>
<sequence length="124" mass="13497">MMKKIFTTSNNALSGIVILPPYGGSWNGCDNMTAIVNKSFSVKLVDDSTPATTGFGDYIKGNTSLKRIYGIGFVVSSLVLDIYVANPKDLIIYYCNTSEYSTTQCDSQFMGSPLPNQTRLPCLS</sequence>